<dbReference type="PANTHER" id="PTHR10721:SF1">
    <property type="entry name" value="MITOCHONDRIAL IMPORT INNER MEMBRANE TRANSLOCASE SUBUNIT TIM44"/>
    <property type="match status" value="1"/>
</dbReference>
<keyword evidence="3" id="KW-0809">Transit peptide</keyword>
<evidence type="ECO:0000256" key="3">
    <source>
        <dbReference type="ARBA" id="ARBA00022946"/>
    </source>
</evidence>
<evidence type="ECO:0000313" key="7">
    <source>
        <dbReference type="Proteomes" id="UP001595444"/>
    </source>
</evidence>
<dbReference type="SMART" id="SM00978">
    <property type="entry name" value="Tim44"/>
    <property type="match status" value="1"/>
</dbReference>
<sequence>MYIDIIIIAMIAGFIILRLRSELGKKTGNEPLPPAAGRGPVIDGYSEKVDAPHTEHAVLDMESNQELRDFYKDIRKYDSHFDPVAFKEGATNAYGMILEAFWAGDKDTLKGLLDDSVYEQFSNAIDERAKNELTLENRLLDISNAKIASGHMAGNIAELTLQFTAEIVAVTRDRDGKVVDGDVSDASELNDMWTFARNIRSDDPAWMLVATRTG</sequence>
<comment type="caution">
    <text evidence="6">The sequence shown here is derived from an EMBL/GenBank/DDBJ whole genome shotgun (WGS) entry which is preliminary data.</text>
</comment>
<dbReference type="Pfam" id="PF04280">
    <property type="entry name" value="Tim44"/>
    <property type="match status" value="1"/>
</dbReference>
<gene>
    <name evidence="6" type="ORF">ACFOKA_17160</name>
</gene>
<protein>
    <submittedName>
        <fullName evidence="6">Tim44/TimA family putative adaptor protein</fullName>
    </submittedName>
</protein>
<dbReference type="InterPro" id="IPR016985">
    <property type="entry name" value="UCP031890_Tim44-rel"/>
</dbReference>
<keyword evidence="4" id="KW-0472">Membrane</keyword>
<dbReference type="NCBIfam" id="NF033779">
    <property type="entry name" value="Tim44_TimA_adap"/>
    <property type="match status" value="1"/>
</dbReference>
<comment type="subcellular location">
    <subcellularLocation>
        <location evidence="1">Membrane</location>
    </subcellularLocation>
</comment>
<proteinExistence type="inferred from homology"/>
<dbReference type="Proteomes" id="UP001595444">
    <property type="component" value="Unassembled WGS sequence"/>
</dbReference>
<evidence type="ECO:0000313" key="6">
    <source>
        <dbReference type="EMBL" id="MFC3053632.1"/>
    </source>
</evidence>
<dbReference type="EMBL" id="JBHRSL010000028">
    <property type="protein sequence ID" value="MFC3053632.1"/>
    <property type="molecule type" value="Genomic_DNA"/>
</dbReference>
<dbReference type="PIRSF" id="PIRSF031890">
    <property type="entry name" value="UCP031890_transporter_Tim44"/>
    <property type="match status" value="1"/>
</dbReference>
<feature type="domain" description="Tim44-like" evidence="5">
    <location>
        <begin position="67"/>
        <end position="213"/>
    </location>
</feature>
<evidence type="ECO:0000256" key="4">
    <source>
        <dbReference type="ARBA" id="ARBA00023136"/>
    </source>
</evidence>
<dbReference type="Gene3D" id="3.10.450.240">
    <property type="match status" value="1"/>
</dbReference>
<evidence type="ECO:0000256" key="1">
    <source>
        <dbReference type="ARBA" id="ARBA00004370"/>
    </source>
</evidence>
<evidence type="ECO:0000259" key="5">
    <source>
        <dbReference type="SMART" id="SM00978"/>
    </source>
</evidence>
<dbReference type="InterPro" id="IPR007379">
    <property type="entry name" value="Tim44-like_dom"/>
</dbReference>
<comment type="similarity">
    <text evidence="2">Belongs to the Tim44 family.</text>
</comment>
<dbReference type="InterPro" id="IPR039544">
    <property type="entry name" value="Tim44-like"/>
</dbReference>
<dbReference type="SUPFAM" id="SSF54427">
    <property type="entry name" value="NTF2-like"/>
    <property type="match status" value="1"/>
</dbReference>
<organism evidence="6 7">
    <name type="scientific">Kordiimonas pumila</name>
    <dbReference type="NCBI Taxonomy" id="2161677"/>
    <lineage>
        <taxon>Bacteria</taxon>
        <taxon>Pseudomonadati</taxon>
        <taxon>Pseudomonadota</taxon>
        <taxon>Alphaproteobacteria</taxon>
        <taxon>Kordiimonadales</taxon>
        <taxon>Kordiimonadaceae</taxon>
        <taxon>Kordiimonas</taxon>
    </lineage>
</organism>
<dbReference type="PANTHER" id="PTHR10721">
    <property type="entry name" value="MITOCHONDRIAL IMPORT INNER MEMBRANE TRANSLOCASE SUBUNIT TIM44"/>
    <property type="match status" value="1"/>
</dbReference>
<evidence type="ECO:0000256" key="2">
    <source>
        <dbReference type="ARBA" id="ARBA00009597"/>
    </source>
</evidence>
<dbReference type="InterPro" id="IPR032710">
    <property type="entry name" value="NTF2-like_dom_sf"/>
</dbReference>
<accession>A0ABV7D9D4</accession>
<keyword evidence="7" id="KW-1185">Reference proteome</keyword>
<name>A0ABV7D9D4_9PROT</name>
<reference evidence="7" key="1">
    <citation type="journal article" date="2019" name="Int. J. Syst. Evol. Microbiol.">
        <title>The Global Catalogue of Microorganisms (GCM) 10K type strain sequencing project: providing services to taxonomists for standard genome sequencing and annotation.</title>
        <authorList>
            <consortium name="The Broad Institute Genomics Platform"/>
            <consortium name="The Broad Institute Genome Sequencing Center for Infectious Disease"/>
            <person name="Wu L."/>
            <person name="Ma J."/>
        </authorList>
    </citation>
    <scope>NUCLEOTIDE SEQUENCE [LARGE SCALE GENOMIC DNA]</scope>
    <source>
        <strain evidence="7">KCTC 62164</strain>
    </source>
</reference>
<dbReference type="RefSeq" id="WP_194214544.1">
    <property type="nucleotide sequence ID" value="NZ_CP061205.1"/>
</dbReference>